<organism evidence="3 4">
    <name type="scientific">Paenibacillus abyssi</name>
    <dbReference type="NCBI Taxonomy" id="1340531"/>
    <lineage>
        <taxon>Bacteria</taxon>
        <taxon>Bacillati</taxon>
        <taxon>Bacillota</taxon>
        <taxon>Bacilli</taxon>
        <taxon>Bacillales</taxon>
        <taxon>Paenibacillaceae</taxon>
        <taxon>Paenibacillus</taxon>
    </lineage>
</organism>
<comment type="caution">
    <text evidence="3">The sequence shown here is derived from an EMBL/GenBank/DDBJ whole genome shotgun (WGS) entry which is preliminary data.</text>
</comment>
<feature type="compositionally biased region" description="Basic and acidic residues" evidence="1">
    <location>
        <begin position="99"/>
        <end position="116"/>
    </location>
</feature>
<feature type="region of interest" description="Disordered" evidence="1">
    <location>
        <begin position="34"/>
        <end position="136"/>
    </location>
</feature>
<reference evidence="3" key="1">
    <citation type="journal article" date="2014" name="Int. J. Syst. Evol. Microbiol.">
        <title>Complete genome sequence of Corynebacterium casei LMG S-19264T (=DSM 44701T), isolated from a smear-ripened cheese.</title>
        <authorList>
            <consortium name="US DOE Joint Genome Institute (JGI-PGF)"/>
            <person name="Walter F."/>
            <person name="Albersmeier A."/>
            <person name="Kalinowski J."/>
            <person name="Ruckert C."/>
        </authorList>
    </citation>
    <scope>NUCLEOTIDE SEQUENCE</scope>
    <source>
        <strain evidence="3">CGMCC 1.12987</strain>
    </source>
</reference>
<feature type="transmembrane region" description="Helical" evidence="2">
    <location>
        <begin position="6"/>
        <end position="26"/>
    </location>
</feature>
<proteinExistence type="predicted"/>
<gene>
    <name evidence="3" type="ORF">GCM10010916_29440</name>
</gene>
<dbReference type="EMBL" id="BMGR01000009">
    <property type="protein sequence ID" value="GGG10704.1"/>
    <property type="molecule type" value="Genomic_DNA"/>
</dbReference>
<keyword evidence="2" id="KW-0812">Transmembrane</keyword>
<protein>
    <submittedName>
        <fullName evidence="3">Uncharacterized protein</fullName>
    </submittedName>
</protein>
<dbReference type="AlphaFoldDB" id="A0A917D6I6"/>
<keyword evidence="2" id="KW-0472">Membrane</keyword>
<dbReference type="Proteomes" id="UP000644756">
    <property type="component" value="Unassembled WGS sequence"/>
</dbReference>
<evidence type="ECO:0000256" key="1">
    <source>
        <dbReference type="SAM" id="MobiDB-lite"/>
    </source>
</evidence>
<evidence type="ECO:0000313" key="3">
    <source>
        <dbReference type="EMBL" id="GGG10704.1"/>
    </source>
</evidence>
<keyword evidence="4" id="KW-1185">Reference proteome</keyword>
<dbReference type="RefSeq" id="WP_188531822.1">
    <property type="nucleotide sequence ID" value="NZ_BMGR01000009.1"/>
</dbReference>
<name>A0A917D6I6_9BACL</name>
<evidence type="ECO:0000313" key="4">
    <source>
        <dbReference type="Proteomes" id="UP000644756"/>
    </source>
</evidence>
<reference evidence="3" key="2">
    <citation type="submission" date="2020-09" db="EMBL/GenBank/DDBJ databases">
        <authorList>
            <person name="Sun Q."/>
            <person name="Zhou Y."/>
        </authorList>
    </citation>
    <scope>NUCLEOTIDE SEQUENCE</scope>
    <source>
        <strain evidence="3">CGMCC 1.12987</strain>
    </source>
</reference>
<keyword evidence="2" id="KW-1133">Transmembrane helix</keyword>
<evidence type="ECO:0000256" key="2">
    <source>
        <dbReference type="SAM" id="Phobius"/>
    </source>
</evidence>
<sequence>MDRLIEFIMSNLLYVVIVAGFLLSLFGKNKKGNRMPDFGGDGRQGQAPAQPAGPRRVEQERPSQPMYQQREPVPPAADPQPTISYPIPYTQPSVSSKEYTVEPRPNVRLERTRTDKAMVNNTSSLAEPGQRNPGREELRKAVLWAEILGPPRAKRRNVR</sequence>
<accession>A0A917D6I6</accession>